<dbReference type="OrthoDB" id="2417614at2759"/>
<organism evidence="2 3">
    <name type="scientific">Protomyces lactucae-debilis</name>
    <dbReference type="NCBI Taxonomy" id="2754530"/>
    <lineage>
        <taxon>Eukaryota</taxon>
        <taxon>Fungi</taxon>
        <taxon>Dikarya</taxon>
        <taxon>Ascomycota</taxon>
        <taxon>Taphrinomycotina</taxon>
        <taxon>Taphrinomycetes</taxon>
        <taxon>Taphrinales</taxon>
        <taxon>Protomycetaceae</taxon>
        <taxon>Protomyces</taxon>
    </lineage>
</organism>
<comment type="caution">
    <text evidence="2">The sequence shown here is derived from an EMBL/GenBank/DDBJ whole genome shotgun (WGS) entry which is preliminary data.</text>
</comment>
<dbReference type="PANTHER" id="PTHR28094">
    <property type="entry name" value="MEIOTICALLY UP-REGULATED GENE 113 PROTEIN"/>
    <property type="match status" value="1"/>
</dbReference>
<gene>
    <name evidence="2" type="ORF">BCR37DRAFT_390406</name>
</gene>
<dbReference type="GeneID" id="63787447"/>
<dbReference type="InterPro" id="IPR053006">
    <property type="entry name" value="Meiosis_regulatory"/>
</dbReference>
<feature type="domain" description="Bacteriophage T5 Orf172 DNA-binding" evidence="1">
    <location>
        <begin position="278"/>
        <end position="363"/>
    </location>
</feature>
<evidence type="ECO:0000259" key="1">
    <source>
        <dbReference type="SMART" id="SM00974"/>
    </source>
</evidence>
<dbReference type="PANTHER" id="PTHR28094:SF1">
    <property type="entry name" value="MEIOTICALLY UP-REGULATED GENE 113 PROTEIN"/>
    <property type="match status" value="1"/>
</dbReference>
<accession>A0A1Y2FV74</accession>
<evidence type="ECO:0000313" key="3">
    <source>
        <dbReference type="Proteomes" id="UP000193685"/>
    </source>
</evidence>
<sequence length="381" mass="42172">MSGKAGPAPDALYCRGRNAKGDACRNVVSATRIDRFCHHHREQQDAPRPAQVAHGDEILLAREESPEPFLAPPLERLRSTPKFTKDALAAMHEQINGRVSTPPVAEKPMRAFPATLRTPAEQEIGEAGTNASFWGACFGCFAASPPSVETLPSVPEKPPSDDTKRAAKVARKPVVYDVQGTEMQPVAPAGPAALPARILQNHLDLQQHLQHLTLAPSAAQYIPDATDPSVAQLTPAQYKKLASYAQSLADRSEAGTLAAPSAVFEYIYVFRLDGDHHWTPQISLKIGRTSSVERRLKQWTRQCKQQVDFLDSFPTQYSSSLERLIHLELQVENVRTACDGCGTVHREWFALERDTARGRVRRSVERWQQFLQGIHRGQIAV</sequence>
<dbReference type="InterPro" id="IPR018306">
    <property type="entry name" value="Phage_T5_Orf172_DNA-bd"/>
</dbReference>
<protein>
    <submittedName>
        <fullName evidence="2">Meiotically up-regulated gene 113-domain-containing protein</fullName>
    </submittedName>
</protein>
<reference evidence="2 3" key="1">
    <citation type="submission" date="2016-07" db="EMBL/GenBank/DDBJ databases">
        <title>Pervasive Adenine N6-methylation of Active Genes in Fungi.</title>
        <authorList>
            <consortium name="DOE Joint Genome Institute"/>
            <person name="Mondo S.J."/>
            <person name="Dannebaum R.O."/>
            <person name="Kuo R.C."/>
            <person name="Labutti K."/>
            <person name="Haridas S."/>
            <person name="Kuo A."/>
            <person name="Salamov A."/>
            <person name="Ahrendt S.R."/>
            <person name="Lipzen A."/>
            <person name="Sullivan W."/>
            <person name="Andreopoulos W.B."/>
            <person name="Clum A."/>
            <person name="Lindquist E."/>
            <person name="Daum C."/>
            <person name="Ramamoorthy G.K."/>
            <person name="Gryganskyi A."/>
            <person name="Culley D."/>
            <person name="Magnuson J.K."/>
            <person name="James T.Y."/>
            <person name="O'Malley M.A."/>
            <person name="Stajich J.E."/>
            <person name="Spatafora J.W."/>
            <person name="Visel A."/>
            <person name="Grigoriev I.V."/>
        </authorList>
    </citation>
    <scope>NUCLEOTIDE SEQUENCE [LARGE SCALE GENOMIC DNA]</scope>
    <source>
        <strain evidence="2 3">12-1054</strain>
    </source>
</reference>
<proteinExistence type="predicted"/>
<evidence type="ECO:0000313" key="2">
    <source>
        <dbReference type="EMBL" id="ORY87898.1"/>
    </source>
</evidence>
<dbReference type="AlphaFoldDB" id="A0A1Y2FV74"/>
<name>A0A1Y2FV74_PROLT</name>
<dbReference type="Pfam" id="PF10544">
    <property type="entry name" value="T5orf172"/>
    <property type="match status" value="1"/>
</dbReference>
<keyword evidence="3" id="KW-1185">Reference proteome</keyword>
<dbReference type="Proteomes" id="UP000193685">
    <property type="component" value="Unassembled WGS sequence"/>
</dbReference>
<dbReference type="SMART" id="SM00974">
    <property type="entry name" value="T5orf172"/>
    <property type="match status" value="1"/>
</dbReference>
<dbReference type="RefSeq" id="XP_040728393.1">
    <property type="nucleotide sequence ID" value="XM_040870848.1"/>
</dbReference>
<dbReference type="EMBL" id="MCFI01000001">
    <property type="protein sequence ID" value="ORY87898.1"/>
    <property type="molecule type" value="Genomic_DNA"/>
</dbReference>
<dbReference type="STRING" id="56484.A0A1Y2FV74"/>